<evidence type="ECO:0000313" key="1">
    <source>
        <dbReference type="EMBL" id="SDF05071.1"/>
    </source>
</evidence>
<gene>
    <name evidence="1" type="ORF">SAMN04488542_10570</name>
</gene>
<accession>A0A1G7HX13</accession>
<keyword evidence="2" id="KW-1185">Reference proteome</keyword>
<proteinExistence type="predicted"/>
<organism evidence="1 2">
    <name type="scientific">Fontibacillus panacisegetis</name>
    <dbReference type="NCBI Taxonomy" id="670482"/>
    <lineage>
        <taxon>Bacteria</taxon>
        <taxon>Bacillati</taxon>
        <taxon>Bacillota</taxon>
        <taxon>Bacilli</taxon>
        <taxon>Bacillales</taxon>
        <taxon>Paenibacillaceae</taxon>
        <taxon>Fontibacillus</taxon>
    </lineage>
</organism>
<protein>
    <submittedName>
        <fullName evidence="1">Uncharacterized protein</fullName>
    </submittedName>
</protein>
<dbReference type="AlphaFoldDB" id="A0A1G7HX13"/>
<dbReference type="STRING" id="670482.SAMN04488542_10570"/>
<dbReference type="EMBL" id="FNBG01000005">
    <property type="protein sequence ID" value="SDF05071.1"/>
    <property type="molecule type" value="Genomic_DNA"/>
</dbReference>
<dbReference type="Proteomes" id="UP000198972">
    <property type="component" value="Unassembled WGS sequence"/>
</dbReference>
<sequence>MQTESYGEVARPPPNYGNLNAGQLRRYLNEMRKVDNMSNPQEIEKMKIEAQRLTALELLRTSENSHFIDAGIVSGEAAGDVALKIVNEAIEEEKSIEMMVEEAKRIIASRG</sequence>
<name>A0A1G7HX13_9BACL</name>
<reference evidence="1 2" key="1">
    <citation type="submission" date="2016-10" db="EMBL/GenBank/DDBJ databases">
        <authorList>
            <person name="de Groot N.N."/>
        </authorList>
    </citation>
    <scope>NUCLEOTIDE SEQUENCE [LARGE SCALE GENOMIC DNA]</scope>
    <source>
        <strain evidence="1 2">DSM 28129</strain>
    </source>
</reference>
<evidence type="ECO:0000313" key="2">
    <source>
        <dbReference type="Proteomes" id="UP000198972"/>
    </source>
</evidence>